<accession>A0A383CT77</accession>
<name>A0A383CT77_9ZZZZ</name>
<gene>
    <name evidence="1" type="ORF">METZ01_LOCUS488138</name>
</gene>
<dbReference type="AlphaFoldDB" id="A0A383CT77"/>
<evidence type="ECO:0000313" key="1">
    <source>
        <dbReference type="EMBL" id="SVE35284.1"/>
    </source>
</evidence>
<organism evidence="1">
    <name type="scientific">marine metagenome</name>
    <dbReference type="NCBI Taxonomy" id="408172"/>
    <lineage>
        <taxon>unclassified sequences</taxon>
        <taxon>metagenomes</taxon>
        <taxon>ecological metagenomes</taxon>
    </lineage>
</organism>
<dbReference type="EMBL" id="UINC01211403">
    <property type="protein sequence ID" value="SVE35284.1"/>
    <property type="molecule type" value="Genomic_DNA"/>
</dbReference>
<reference evidence="1" key="1">
    <citation type="submission" date="2018-05" db="EMBL/GenBank/DDBJ databases">
        <authorList>
            <person name="Lanie J.A."/>
            <person name="Ng W.-L."/>
            <person name="Kazmierczak K.M."/>
            <person name="Andrzejewski T.M."/>
            <person name="Davidsen T.M."/>
            <person name="Wayne K.J."/>
            <person name="Tettelin H."/>
            <person name="Glass J.I."/>
            <person name="Rusch D."/>
            <person name="Podicherti R."/>
            <person name="Tsui H.-C.T."/>
            <person name="Winkler M.E."/>
        </authorList>
    </citation>
    <scope>NUCLEOTIDE SEQUENCE</scope>
</reference>
<proteinExistence type="predicted"/>
<sequence>MNGEVDAHIEMRAVWVGHEGKLDKTNPRRRGYQVKVDFYAKEGTDPEWIRLHGQHDGFIEEFKTYDEAFTHMNKLRRDLNLPEMKAVGTT</sequence>
<protein>
    <submittedName>
        <fullName evidence="1">Uncharacterized protein</fullName>
    </submittedName>
</protein>